<comment type="caution">
    <text evidence="7">Lacks conserved residue(s) required for the propagation of feature annotation.</text>
</comment>
<dbReference type="GO" id="GO:0000289">
    <property type="term" value="P:nuclear-transcribed mRNA poly(A) tail shortening"/>
    <property type="evidence" value="ECO:0007669"/>
    <property type="project" value="UniProtKB-UniRule"/>
</dbReference>
<feature type="region of interest" description="Knob domain" evidence="7">
    <location>
        <begin position="535"/>
        <end position="624"/>
    </location>
</feature>
<dbReference type="GO" id="GO:0000932">
    <property type="term" value="C:P-body"/>
    <property type="evidence" value="ECO:0007669"/>
    <property type="project" value="TreeGrafter"/>
</dbReference>
<feature type="binding site" evidence="7">
    <location>
        <begin position="380"/>
        <end position="381"/>
    </location>
    <ligand>
        <name>ATP</name>
        <dbReference type="ChEBI" id="CHEBI:30616"/>
    </ligand>
</feature>
<dbReference type="GO" id="GO:0004672">
    <property type="term" value="F:protein kinase activity"/>
    <property type="evidence" value="ECO:0007669"/>
    <property type="project" value="InterPro"/>
</dbReference>
<sequence length="624" mass="68684">MSNLPRVESPAFNSKGSNDLGVTKSHGAAPSEAKRKFNMNTPSFQPSVLTHTSKFSALLPKLKDIPTFVPAALEPPSSSSAEGGASLTGRKFNASTPSFTPSNAYDSFSGVTNTPEYTMDGFHAHESAASTGNEQILLSQMAQASTPGPAPMAHSASAFMFHGQVTTPYPLNYHLYSPAPPPRLAGSLNAHETNVNALFIANDLRETVTKRNEAALQTLALLSLPDHVGNYHSVVPIDTTFDTLSKVWGKPTAVYKVNSNVDGLMYALRRIDLTSADQVSSELAFHTAKKWRRLTNPNVVRLKDVFTSVAFGSPTPSLCLVYDYYPLSNTFQEQHVTRKLGVRLEPVSEPLLWTYLVQLVGALLTIHKDDLYAGSSLALSKIIVTSKNRVRLAAVCVDDILNFEDINERMKTKGKTKFLQELQRADISALGRLMAELTASTLPTALRGEFSEELVTRLKTSSTKTFSEEWLSVIRALCDPDPDFNLSDFYTQHLSLRALDVLNGLQDLSDYYEGQLLSEVENGRLFRLLAKLFSLIDRPESDADIGGNAYVLRLFRDFVFHTCEESGKPAVDLSRLLVNLNKLDAGVDENILLVSSDEDTCLIVSYKEVREILELSFRAVFRSG</sequence>
<gene>
    <name evidence="7" type="primary">PAN3</name>
    <name evidence="10" type="ORF">METBISCDRAFT_28329</name>
</gene>
<evidence type="ECO:0000313" key="11">
    <source>
        <dbReference type="Proteomes" id="UP000268321"/>
    </source>
</evidence>
<name>A0A4P9ZBX2_9ASCO</name>
<evidence type="ECO:0000256" key="7">
    <source>
        <dbReference type="HAMAP-Rule" id="MF_03181"/>
    </source>
</evidence>
<dbReference type="Gene3D" id="1.20.5.5160">
    <property type="match status" value="1"/>
</dbReference>
<comment type="domain">
    <text evidence="7">Contains a pseudokinase domain. The protein kinase domain is predicted to be catalytically inactive because some of the residues important for catalytic activity are substituted and it lacks the equivalent of the binding site for a peptide substrate. However, it has retained an ATP-binding site and ATP-binding is required for mRNA degradation, stimulating the activity of the PAN2 nuclease in vitro. The nucleotide-binding site is juxtaposed to the RNase active site of PAN2 in the complex and may actually bind nucleosides of a poly(A) RNA rather than ATP, feeding the poly(A)-tail to the active site of the deadenylase and thus increasing the efficiency with which this distributive enzyme degrades oligo(A) RNAs.</text>
</comment>
<dbReference type="Gene3D" id="1.10.287.3700">
    <property type="match status" value="1"/>
</dbReference>
<proteinExistence type="inferred from homology"/>
<comment type="domain">
    <text evidence="7">The pseudokinase domain, the coiled-coil (CC), and C-terminal knob domain (CK) form a structural unit (PKC) that forms an extensive high-affinity interaction surface for PAN2.</text>
</comment>
<dbReference type="OrthoDB" id="204958at2759"/>
<dbReference type="InterPro" id="IPR041332">
    <property type="entry name" value="Pan3_CK"/>
</dbReference>
<keyword evidence="4 7" id="KW-0547">Nucleotide-binding</keyword>
<comment type="domain">
    <text evidence="7">The N-terminal zinc finger binds to poly(A) RNA.</text>
</comment>
<keyword evidence="11" id="KW-1185">Reference proteome</keyword>
<dbReference type="InterPro" id="IPR000719">
    <property type="entry name" value="Prot_kinase_dom"/>
</dbReference>
<dbReference type="Gene3D" id="1.10.510.10">
    <property type="entry name" value="Transferase(Phosphotransferase) domain 1"/>
    <property type="match status" value="1"/>
</dbReference>
<dbReference type="Proteomes" id="UP000268321">
    <property type="component" value="Unassembled WGS sequence"/>
</dbReference>
<dbReference type="InterPro" id="IPR030844">
    <property type="entry name" value="PAN3"/>
</dbReference>
<dbReference type="InterPro" id="IPR011009">
    <property type="entry name" value="Kinase-like_dom_sf"/>
</dbReference>
<evidence type="ECO:0000259" key="9">
    <source>
        <dbReference type="PROSITE" id="PS50011"/>
    </source>
</evidence>
<evidence type="ECO:0000313" key="10">
    <source>
        <dbReference type="EMBL" id="RKP29320.1"/>
    </source>
</evidence>
<dbReference type="EMBL" id="ML004494">
    <property type="protein sequence ID" value="RKP29320.1"/>
    <property type="molecule type" value="Genomic_DNA"/>
</dbReference>
<dbReference type="PANTHER" id="PTHR12272:SF11">
    <property type="entry name" value="PAN2-PAN3 DEADENYLATION COMPLEX SUBUNIT PAN3"/>
    <property type="match status" value="1"/>
</dbReference>
<reference evidence="11" key="1">
    <citation type="journal article" date="2018" name="Nat. Microbiol.">
        <title>Leveraging single-cell genomics to expand the fungal tree of life.</title>
        <authorList>
            <person name="Ahrendt S.R."/>
            <person name="Quandt C.A."/>
            <person name="Ciobanu D."/>
            <person name="Clum A."/>
            <person name="Salamov A."/>
            <person name="Andreopoulos B."/>
            <person name="Cheng J.F."/>
            <person name="Woyke T."/>
            <person name="Pelin A."/>
            <person name="Henrissat B."/>
            <person name="Reynolds N.K."/>
            <person name="Benny G.L."/>
            <person name="Smith M.E."/>
            <person name="James T.Y."/>
            <person name="Grigoriev I.V."/>
        </authorList>
    </citation>
    <scope>NUCLEOTIDE SEQUENCE [LARGE SCALE GENOMIC DNA]</scope>
    <source>
        <strain evidence="11">Baker2002</strain>
    </source>
</reference>
<feature type="region of interest" description="Disordered" evidence="8">
    <location>
        <begin position="1"/>
        <end position="39"/>
    </location>
</feature>
<evidence type="ECO:0000256" key="8">
    <source>
        <dbReference type="SAM" id="MobiDB-lite"/>
    </source>
</evidence>
<feature type="binding site" evidence="7">
    <location>
        <position position="269"/>
    </location>
    <ligand>
        <name>ATP</name>
        <dbReference type="ChEBI" id="CHEBI:30616"/>
    </ligand>
</feature>
<comment type="subunit">
    <text evidence="7">Homodimer. Forms a heterotrimer with a catalytic subunit PAN2 to form the poly(A)-nuclease (PAN) deadenylation complex. Interacts (via PAM-2 motif) with poly(A)-binding protein PAB1 (via PABC domain), conferring substrate specificity of the enzyme complex.</text>
</comment>
<feature type="coiled-coil region" evidence="7">
    <location>
        <begin position="496"/>
        <end position="534"/>
    </location>
</feature>
<keyword evidence="2 7" id="KW-0963">Cytoplasm</keyword>
<dbReference type="GO" id="GO:0031251">
    <property type="term" value="C:PAN complex"/>
    <property type="evidence" value="ECO:0007669"/>
    <property type="project" value="UniProtKB-UniRule"/>
</dbReference>
<dbReference type="GO" id="GO:0006397">
    <property type="term" value="P:mRNA processing"/>
    <property type="evidence" value="ECO:0007669"/>
    <property type="project" value="UniProtKB-KW"/>
</dbReference>
<organism evidence="10 11">
    <name type="scientific">Metschnikowia bicuspidata</name>
    <dbReference type="NCBI Taxonomy" id="27322"/>
    <lineage>
        <taxon>Eukaryota</taxon>
        <taxon>Fungi</taxon>
        <taxon>Dikarya</taxon>
        <taxon>Ascomycota</taxon>
        <taxon>Saccharomycotina</taxon>
        <taxon>Pichiomycetes</taxon>
        <taxon>Metschnikowiaceae</taxon>
        <taxon>Metschnikowia</taxon>
    </lineage>
</organism>
<evidence type="ECO:0000256" key="1">
    <source>
        <dbReference type="ARBA" id="ARBA00004496"/>
    </source>
</evidence>
<comment type="subcellular location">
    <subcellularLocation>
        <location evidence="1 7">Cytoplasm</location>
    </subcellularLocation>
</comment>
<evidence type="ECO:0000256" key="6">
    <source>
        <dbReference type="ARBA" id="ARBA00023054"/>
    </source>
</evidence>
<dbReference type="AlphaFoldDB" id="A0A4P9ZBX2"/>
<dbReference type="GO" id="GO:0008143">
    <property type="term" value="F:poly(A) binding"/>
    <property type="evidence" value="ECO:0007669"/>
    <property type="project" value="TreeGrafter"/>
</dbReference>
<evidence type="ECO:0000256" key="2">
    <source>
        <dbReference type="ARBA" id="ARBA00022490"/>
    </source>
</evidence>
<feature type="binding site" evidence="7">
    <location>
        <begin position="323"/>
        <end position="330"/>
    </location>
    <ligand>
        <name>ATP</name>
        <dbReference type="ChEBI" id="CHEBI:30616"/>
    </ligand>
</feature>
<dbReference type="Pfam" id="PF18101">
    <property type="entry name" value="Pan3_CK"/>
    <property type="match status" value="1"/>
</dbReference>
<feature type="domain" description="Protein kinase" evidence="9">
    <location>
        <begin position="240"/>
        <end position="496"/>
    </location>
</feature>
<dbReference type="GO" id="GO:0005524">
    <property type="term" value="F:ATP binding"/>
    <property type="evidence" value="ECO:0007669"/>
    <property type="project" value="UniProtKB-UniRule"/>
</dbReference>
<keyword evidence="3 7" id="KW-0507">mRNA processing</keyword>
<protein>
    <recommendedName>
        <fullName evidence="7">PAN2-PAN3 deadenylation complex subunit PAN3</fullName>
    </recommendedName>
    <alternativeName>
        <fullName evidence="7">PAB1P-dependent poly(A)-specific ribonuclease</fullName>
    </alternativeName>
    <alternativeName>
        <fullName evidence="7">Poly(A)-nuclease deadenylation complex subunit 3</fullName>
        <shortName evidence="7">PAN deadenylation complex subunit 3</shortName>
    </alternativeName>
</protein>
<evidence type="ECO:0000256" key="3">
    <source>
        <dbReference type="ARBA" id="ARBA00022664"/>
    </source>
</evidence>
<keyword evidence="6 7" id="KW-0175">Coiled coil</keyword>
<comment type="function">
    <text evidence="7">Regulatory subunit of the poly(A)-nuclease (PAN) deadenylation complex, one of two cytoplasmic mRNA deadenylases involved in mRNA turnover. PAN specifically shortens poly(A) tails of RNA and the activity is stimulated by poly(A)-binding protein PAB1. PAN deadenylation is followed by rapid degradation of the shortened mRNA tails by the CCR4-NOT complex. Deadenylated mRNAs are then degraded by two alternative mechanisms, namely exosome-mediated 3'-5' exonucleolytic degradation, or deadenlyation-dependent mRNA decaping and subsequent 5'-3' exonucleolytic degradation by XRN1. May also be involved in post-transcriptional maturation of mRNA poly(A) tails. PAN3 acts as a positive regulator for PAN activity, recruiting the catalytic subunit PAN2 to mRNA via its interaction with RNA and with PAB1.</text>
</comment>
<dbReference type="SUPFAM" id="SSF56112">
    <property type="entry name" value="Protein kinase-like (PK-like)"/>
    <property type="match status" value="1"/>
</dbReference>
<evidence type="ECO:0000256" key="4">
    <source>
        <dbReference type="ARBA" id="ARBA00022741"/>
    </source>
</evidence>
<comment type="similarity">
    <text evidence="7">Belongs to the protein kinase superfamily. PAN3 family.</text>
</comment>
<dbReference type="PROSITE" id="PS50011">
    <property type="entry name" value="PROTEIN_KINASE_DOM"/>
    <property type="match status" value="1"/>
</dbReference>
<dbReference type="SMART" id="SM00220">
    <property type="entry name" value="S_TKc"/>
    <property type="match status" value="1"/>
</dbReference>
<dbReference type="PANTHER" id="PTHR12272">
    <property type="entry name" value="DEADENYLATION COMPLEX SUBUNIT PAN3"/>
    <property type="match status" value="1"/>
</dbReference>
<dbReference type="HAMAP" id="MF_03181">
    <property type="entry name" value="PAN3"/>
    <property type="match status" value="1"/>
</dbReference>
<accession>A0A4P9ZBX2</accession>
<evidence type="ECO:0000256" key="5">
    <source>
        <dbReference type="ARBA" id="ARBA00022840"/>
    </source>
</evidence>
<keyword evidence="5 7" id="KW-0067">ATP-binding</keyword>